<protein>
    <recommendedName>
        <fullName evidence="3">DUF559 domain-containing protein</fullName>
    </recommendedName>
</protein>
<dbReference type="EMBL" id="AP027732">
    <property type="protein sequence ID" value="BDZ51924.1"/>
    <property type="molecule type" value="Genomic_DNA"/>
</dbReference>
<evidence type="ECO:0008006" key="3">
    <source>
        <dbReference type="Google" id="ProtNLM"/>
    </source>
</evidence>
<keyword evidence="2" id="KW-1185">Reference proteome</keyword>
<reference evidence="2" key="1">
    <citation type="journal article" date="2019" name="Int. J. Syst. Evol. Microbiol.">
        <title>The Global Catalogue of Microorganisms (GCM) 10K type strain sequencing project: providing services to taxonomists for standard genome sequencing and annotation.</title>
        <authorList>
            <consortium name="The Broad Institute Genomics Platform"/>
            <consortium name="The Broad Institute Genome Sequencing Center for Infectious Disease"/>
            <person name="Wu L."/>
            <person name="Ma J."/>
        </authorList>
    </citation>
    <scope>NUCLEOTIDE SEQUENCE [LARGE SCALE GENOMIC DNA]</scope>
    <source>
        <strain evidence="2">NBRC 108728</strain>
    </source>
</reference>
<accession>A0ABM8GUB3</accession>
<organism evidence="1 2">
    <name type="scientific">Frondihabitans sucicola</name>
    <dbReference type="NCBI Taxonomy" id="1268041"/>
    <lineage>
        <taxon>Bacteria</taxon>
        <taxon>Bacillati</taxon>
        <taxon>Actinomycetota</taxon>
        <taxon>Actinomycetes</taxon>
        <taxon>Micrococcales</taxon>
        <taxon>Microbacteriaceae</taxon>
        <taxon>Frondihabitans</taxon>
    </lineage>
</organism>
<dbReference type="Proteomes" id="UP001321486">
    <property type="component" value="Chromosome"/>
</dbReference>
<sequence length="275" mass="30214">MRSGAFVERSAWEALDGTQRYRLLVRAAVPSLGARLVVSHESALALHGRSLLRAWPADVHVTDARRERGQAWAGVVKHAAALTPDDLVVIDGTMATSLTRTCVDIALTRGFDVAVACADECLRRTPTSTPLLLAKLAERPHARGRIAAAAAALSFASGLSDSGGESWCRCRLHELGAPVPVLQQSFWDRQGRIGSVDFWFEEHGVIVEFDGDQKYLASRYANGRSASEVVLHERRRERRLLAVPAVRTVVRVDWSDLVAPWRLRVLLVDSGLPVR</sequence>
<proteinExistence type="predicted"/>
<name>A0ABM8GUB3_9MICO</name>
<evidence type="ECO:0000313" key="2">
    <source>
        <dbReference type="Proteomes" id="UP001321486"/>
    </source>
</evidence>
<evidence type="ECO:0000313" key="1">
    <source>
        <dbReference type="EMBL" id="BDZ51924.1"/>
    </source>
</evidence>
<gene>
    <name evidence="1" type="ORF">GCM10025867_41650</name>
</gene>